<dbReference type="InterPro" id="IPR018076">
    <property type="entry name" value="T2SS_GspF_dom"/>
</dbReference>
<proteinExistence type="predicted"/>
<dbReference type="PANTHER" id="PTHR35007">
    <property type="entry name" value="INTEGRAL MEMBRANE PROTEIN-RELATED"/>
    <property type="match status" value="1"/>
</dbReference>
<sequence>MNGAVLGAMLLCAAVWVAFPDPRHQLTRLGATATAVDRRLMFLVRGRRGAHHLRTRVFAGVTVAAAVLLWQPTPVGAAVGVAAGLGVVAASGWVVPREGRSEALRAELADAVELLAACLDAGRAMAEALAVVAGVSGAATAAVLTRVTGALAIGVAEQQAWAELVDDDVWGPVARDVARSARSGTSLVEVLHVHAEEARLAVQEGALQRARTAGVRSVVPLMACFLPAFILVGVVPIIAGLLDGLLSP</sequence>
<dbReference type="GO" id="GO:0005886">
    <property type="term" value="C:plasma membrane"/>
    <property type="evidence" value="ECO:0007669"/>
    <property type="project" value="UniProtKB-SubCell"/>
</dbReference>
<keyword evidence="5 6" id="KW-0472">Membrane</keyword>
<comment type="subcellular location">
    <subcellularLocation>
        <location evidence="1">Cell membrane</location>
        <topology evidence="1">Multi-pass membrane protein</topology>
    </subcellularLocation>
</comment>
<dbReference type="EMBL" id="REFW01000001">
    <property type="protein sequence ID" value="RMB61206.1"/>
    <property type="molecule type" value="Genomic_DNA"/>
</dbReference>
<evidence type="ECO:0000313" key="8">
    <source>
        <dbReference type="EMBL" id="RMB61206.1"/>
    </source>
</evidence>
<dbReference type="Proteomes" id="UP000275256">
    <property type="component" value="Unassembled WGS sequence"/>
</dbReference>
<evidence type="ECO:0000259" key="7">
    <source>
        <dbReference type="Pfam" id="PF00482"/>
    </source>
</evidence>
<dbReference type="OrthoDB" id="3267562at2"/>
<protein>
    <recommendedName>
        <fullName evidence="7">Type II secretion system protein GspF domain-containing protein</fullName>
    </recommendedName>
</protein>
<dbReference type="PANTHER" id="PTHR35007:SF3">
    <property type="entry name" value="POSSIBLE CONSERVED ALANINE RICH MEMBRANE PROTEIN"/>
    <property type="match status" value="1"/>
</dbReference>
<dbReference type="RefSeq" id="WP_121899752.1">
    <property type="nucleotide sequence ID" value="NZ_REFW01000001.1"/>
</dbReference>
<evidence type="ECO:0000256" key="5">
    <source>
        <dbReference type="ARBA" id="ARBA00023136"/>
    </source>
</evidence>
<evidence type="ECO:0000256" key="2">
    <source>
        <dbReference type="ARBA" id="ARBA00022475"/>
    </source>
</evidence>
<keyword evidence="9" id="KW-1185">Reference proteome</keyword>
<accession>A0A3M0GV57</accession>
<keyword evidence="4 6" id="KW-1133">Transmembrane helix</keyword>
<keyword evidence="2" id="KW-1003">Cell membrane</keyword>
<feature type="domain" description="Type II secretion system protein GspF" evidence="7">
    <location>
        <begin position="112"/>
        <end position="234"/>
    </location>
</feature>
<gene>
    <name evidence="8" type="ORF">EAX62_00560</name>
</gene>
<keyword evidence="3 6" id="KW-0812">Transmembrane</keyword>
<dbReference type="Pfam" id="PF00482">
    <property type="entry name" value="T2SSF"/>
    <property type="match status" value="1"/>
</dbReference>
<organism evidence="8 9">
    <name type="scientific">Tessaracoccus antarcticus</name>
    <dbReference type="NCBI Taxonomy" id="2479848"/>
    <lineage>
        <taxon>Bacteria</taxon>
        <taxon>Bacillati</taxon>
        <taxon>Actinomycetota</taxon>
        <taxon>Actinomycetes</taxon>
        <taxon>Propionibacteriales</taxon>
        <taxon>Propionibacteriaceae</taxon>
        <taxon>Tessaracoccus</taxon>
    </lineage>
</organism>
<dbReference type="AlphaFoldDB" id="A0A3M0GV57"/>
<name>A0A3M0GV57_9ACTN</name>
<evidence type="ECO:0000256" key="4">
    <source>
        <dbReference type="ARBA" id="ARBA00022989"/>
    </source>
</evidence>
<evidence type="ECO:0000256" key="3">
    <source>
        <dbReference type="ARBA" id="ARBA00022692"/>
    </source>
</evidence>
<evidence type="ECO:0000256" key="6">
    <source>
        <dbReference type="SAM" id="Phobius"/>
    </source>
</evidence>
<evidence type="ECO:0000313" key="9">
    <source>
        <dbReference type="Proteomes" id="UP000275256"/>
    </source>
</evidence>
<feature type="transmembrane region" description="Helical" evidence="6">
    <location>
        <begin position="218"/>
        <end position="242"/>
    </location>
</feature>
<evidence type="ECO:0000256" key="1">
    <source>
        <dbReference type="ARBA" id="ARBA00004651"/>
    </source>
</evidence>
<comment type="caution">
    <text evidence="8">The sequence shown here is derived from an EMBL/GenBank/DDBJ whole genome shotgun (WGS) entry which is preliminary data.</text>
</comment>
<feature type="transmembrane region" description="Helical" evidence="6">
    <location>
        <begin position="75"/>
        <end position="95"/>
    </location>
</feature>
<reference evidence="8 9" key="1">
    <citation type="submission" date="2018-10" db="EMBL/GenBank/DDBJ databases">
        <title>Tessaracoccus antarcticuss sp. nov., isolated from sediment.</title>
        <authorList>
            <person name="Zhou L.Y."/>
            <person name="Du Z.J."/>
        </authorList>
    </citation>
    <scope>NUCLEOTIDE SEQUENCE [LARGE SCALE GENOMIC DNA]</scope>
    <source>
        <strain evidence="8 9">JDX10</strain>
    </source>
</reference>